<dbReference type="AlphaFoldDB" id="A0A6H9UQ27"/>
<dbReference type="Gene3D" id="1.10.443.10">
    <property type="entry name" value="Intergrase catalytic core"/>
    <property type="match status" value="1"/>
</dbReference>
<dbReference type="GO" id="GO:0006310">
    <property type="term" value="P:DNA recombination"/>
    <property type="evidence" value="ECO:0007669"/>
    <property type="project" value="UniProtKB-KW"/>
</dbReference>
<evidence type="ECO:0000259" key="5">
    <source>
        <dbReference type="PROSITE" id="PS51900"/>
    </source>
</evidence>
<evidence type="ECO:0000313" key="6">
    <source>
        <dbReference type="EMBL" id="KAB1139584.1"/>
    </source>
</evidence>
<keyword evidence="1 3" id="KW-0238">DNA-binding</keyword>
<evidence type="ECO:0000259" key="4">
    <source>
        <dbReference type="PROSITE" id="PS51898"/>
    </source>
</evidence>
<dbReference type="PROSITE" id="PS51898">
    <property type="entry name" value="TYR_RECOMBINASE"/>
    <property type="match status" value="1"/>
</dbReference>
<evidence type="ECO:0000256" key="2">
    <source>
        <dbReference type="ARBA" id="ARBA00023172"/>
    </source>
</evidence>
<reference evidence="6 7" key="1">
    <citation type="submission" date="2019-09" db="EMBL/GenBank/DDBJ databases">
        <title>Screening of Novel Bioactive Compounds from Soil-Associated.</title>
        <authorList>
            <person name="Zhao S."/>
        </authorList>
    </citation>
    <scope>NUCLEOTIDE SEQUENCE [LARGE SCALE GENOMIC DNA]</scope>
    <source>
        <strain evidence="6 7">HIT-DPA4</strain>
    </source>
</reference>
<protein>
    <submittedName>
        <fullName evidence="6">Tyrosine-type recombinase/integrase</fullName>
    </submittedName>
</protein>
<dbReference type="SUPFAM" id="SSF56349">
    <property type="entry name" value="DNA breaking-rejoining enzymes"/>
    <property type="match status" value="1"/>
</dbReference>
<dbReference type="GO" id="GO:0015074">
    <property type="term" value="P:DNA integration"/>
    <property type="evidence" value="ECO:0007669"/>
    <property type="project" value="InterPro"/>
</dbReference>
<dbReference type="Pfam" id="PF00589">
    <property type="entry name" value="Phage_integrase"/>
    <property type="match status" value="1"/>
</dbReference>
<feature type="domain" description="Core-binding (CB)" evidence="5">
    <location>
        <begin position="112"/>
        <end position="201"/>
    </location>
</feature>
<dbReference type="EMBL" id="VZRB01000058">
    <property type="protein sequence ID" value="KAB1139584.1"/>
    <property type="molecule type" value="Genomic_DNA"/>
</dbReference>
<dbReference type="PROSITE" id="PS51900">
    <property type="entry name" value="CB"/>
    <property type="match status" value="1"/>
</dbReference>
<dbReference type="PANTHER" id="PTHR30349:SF90">
    <property type="entry name" value="TYROSINE RECOMBINASE XERD"/>
    <property type="match status" value="1"/>
</dbReference>
<organism evidence="6 7">
    <name type="scientific">Streptomyces luteolifulvus</name>
    <dbReference type="NCBI Taxonomy" id="2615112"/>
    <lineage>
        <taxon>Bacteria</taxon>
        <taxon>Bacillati</taxon>
        <taxon>Actinomycetota</taxon>
        <taxon>Actinomycetes</taxon>
        <taxon>Kitasatosporales</taxon>
        <taxon>Streptomycetaceae</taxon>
        <taxon>Streptomyces</taxon>
    </lineage>
</organism>
<dbReference type="PANTHER" id="PTHR30349">
    <property type="entry name" value="PHAGE INTEGRASE-RELATED"/>
    <property type="match status" value="1"/>
</dbReference>
<dbReference type="InterPro" id="IPR044068">
    <property type="entry name" value="CB"/>
</dbReference>
<feature type="domain" description="Tyr recombinase" evidence="4">
    <location>
        <begin position="224"/>
        <end position="405"/>
    </location>
</feature>
<dbReference type="InterPro" id="IPR050090">
    <property type="entry name" value="Tyrosine_recombinase_XerCD"/>
</dbReference>
<comment type="caution">
    <text evidence="6">The sequence shown here is derived from an EMBL/GenBank/DDBJ whole genome shotgun (WGS) entry which is preliminary data.</text>
</comment>
<evidence type="ECO:0000313" key="7">
    <source>
        <dbReference type="Proteomes" id="UP000442707"/>
    </source>
</evidence>
<name>A0A6H9UQ27_9ACTN</name>
<proteinExistence type="predicted"/>
<keyword evidence="7" id="KW-1185">Reference proteome</keyword>
<evidence type="ECO:0000256" key="3">
    <source>
        <dbReference type="PROSITE-ProRule" id="PRU01248"/>
    </source>
</evidence>
<gene>
    <name evidence="6" type="ORF">F7R91_39490</name>
</gene>
<dbReference type="InterPro" id="IPR013762">
    <property type="entry name" value="Integrase-like_cat_sf"/>
</dbReference>
<dbReference type="InterPro" id="IPR011010">
    <property type="entry name" value="DNA_brk_join_enz"/>
</dbReference>
<accession>A0A6H9UQ27</accession>
<dbReference type="Proteomes" id="UP000442707">
    <property type="component" value="Unassembled WGS sequence"/>
</dbReference>
<evidence type="ECO:0000256" key="1">
    <source>
        <dbReference type="ARBA" id="ARBA00023125"/>
    </source>
</evidence>
<dbReference type="GO" id="GO:0003677">
    <property type="term" value="F:DNA binding"/>
    <property type="evidence" value="ECO:0007669"/>
    <property type="project" value="UniProtKB-UniRule"/>
</dbReference>
<dbReference type="CDD" id="cd01188">
    <property type="entry name" value="INT_RitA_C_like"/>
    <property type="match status" value="1"/>
</dbReference>
<sequence length="414" mass="43469">MWDRTGCGKTKPCWARVTGPLAPFADGFRAESLRLGHTPLTAATHLRLMAGLSNWLAEHDLSVSALSDAAVVAEFFESRRAAGYTGLISPKALQPMIAFLREGGALPPSVTPAPADATESLLEGYAVWMRRQRGLAETTVALNLRLVRPFLAGRVRADGSLDTEGLSAAAVNAYVVDQAAARPRSAKRIVTALRSLLTFLHVEGMIDSPLAASVPSPAGWTLAGLPKALPRSQVAALLASCDKDTGTGRRDTAILLLMARLGLRAGEVAALGLDDVHWRTGEITVRGKGGRCDRLPLPVDVGAAIADYLRHGRPTGALARTVFIRAQAPFTALATAAVIQVVDAAGRRSGTGVTGAHRLRHSAATAMLAAGGSLEEIGQVLRHVRPATTAIYAKADLPALEPLARPWPGTRAGT</sequence>
<dbReference type="InterPro" id="IPR002104">
    <property type="entry name" value="Integrase_catalytic"/>
</dbReference>
<keyword evidence="2" id="KW-0233">DNA recombination</keyword>